<dbReference type="GO" id="GO:0004605">
    <property type="term" value="F:phosphatidate cytidylyltransferase activity"/>
    <property type="evidence" value="ECO:0007669"/>
    <property type="project" value="UniProtKB-UniRule"/>
</dbReference>
<keyword evidence="8 20" id="KW-0444">Lipid biosynthesis</keyword>
<dbReference type="RefSeq" id="XP_034115300.2">
    <property type="nucleotide sequence ID" value="XM_034259409.2"/>
</dbReference>
<evidence type="ECO:0000256" key="1">
    <source>
        <dbReference type="ARBA" id="ARBA00001946"/>
    </source>
</evidence>
<evidence type="ECO:0000256" key="5">
    <source>
        <dbReference type="ARBA" id="ARBA00005458"/>
    </source>
</evidence>
<keyword evidence="17 20" id="KW-1208">Phospholipid metabolism</keyword>
<comment type="catalytic activity">
    <reaction evidence="20">
        <text>a 1,2-diacyl-sn-glycero-3-phosphate + CTP + H(+) = a CDP-1,2-diacyl-sn-glycerol + diphosphate</text>
        <dbReference type="Rhea" id="RHEA:16229"/>
        <dbReference type="ChEBI" id="CHEBI:15378"/>
        <dbReference type="ChEBI" id="CHEBI:33019"/>
        <dbReference type="ChEBI" id="CHEBI:37563"/>
        <dbReference type="ChEBI" id="CHEBI:58332"/>
        <dbReference type="ChEBI" id="CHEBI:58608"/>
        <dbReference type="EC" id="2.7.7.41"/>
    </reaction>
</comment>
<accession>A0A6P8XVD1</accession>
<evidence type="ECO:0000256" key="2">
    <source>
        <dbReference type="ARBA" id="ARBA00004443"/>
    </source>
</evidence>
<evidence type="ECO:0000256" key="18">
    <source>
        <dbReference type="ARBA" id="ARBA00029893"/>
    </source>
</evidence>
<dbReference type="EC" id="2.7.7.41" evidence="6 20"/>
<comment type="function">
    <text evidence="20">Catalyzes the conversion of phosphatidic acid (PA) to CDP-diacylglycerol (CDP-DAG), an essential intermediate in the synthesis of phosphatidylglycerol, cardiolipin and phosphatidylinositol.</text>
</comment>
<evidence type="ECO:0000256" key="16">
    <source>
        <dbReference type="ARBA" id="ARBA00023209"/>
    </source>
</evidence>
<dbReference type="UniPathway" id="UPA00557">
    <property type="reaction ID" value="UER00614"/>
</dbReference>
<dbReference type="Proteomes" id="UP000515160">
    <property type="component" value="Chromosome 2R"/>
</dbReference>
<evidence type="ECO:0000256" key="9">
    <source>
        <dbReference type="ARBA" id="ARBA00022679"/>
    </source>
</evidence>
<dbReference type="OrthoDB" id="341477at2759"/>
<comment type="similarity">
    <text evidence="5 20">Belongs to the TAM41 family.</text>
</comment>
<evidence type="ECO:0000256" key="8">
    <source>
        <dbReference type="ARBA" id="ARBA00022516"/>
    </source>
</evidence>
<evidence type="ECO:0000256" key="12">
    <source>
        <dbReference type="ARBA" id="ARBA00022842"/>
    </source>
</evidence>
<evidence type="ECO:0000256" key="17">
    <source>
        <dbReference type="ARBA" id="ARBA00023264"/>
    </source>
</evidence>
<keyword evidence="15 20" id="KW-0472">Membrane</keyword>
<gene>
    <name evidence="23" type="primary">LOC117575273</name>
</gene>
<evidence type="ECO:0000256" key="21">
    <source>
        <dbReference type="SAM" id="Phobius"/>
    </source>
</evidence>
<dbReference type="InterPro" id="IPR015222">
    <property type="entry name" value="Tam41"/>
</dbReference>
<comment type="pathway">
    <text evidence="3 20">Phospholipid metabolism; CDP-diacylglycerol biosynthesis; CDP-diacylglycerol from sn-glycerol 3-phosphate: step 3/3.</text>
</comment>
<name>A0A6P8XVD1_DROAB</name>
<reference evidence="23" key="1">
    <citation type="submission" date="2025-08" db="UniProtKB">
        <authorList>
            <consortium name="RefSeq"/>
        </authorList>
    </citation>
    <scope>IDENTIFICATION</scope>
    <source>
        <strain evidence="23">15112-1751.03</strain>
        <tissue evidence="23">Whole Adult</tissue>
    </source>
</reference>
<evidence type="ECO:0000256" key="13">
    <source>
        <dbReference type="ARBA" id="ARBA00023098"/>
    </source>
</evidence>
<dbReference type="Pfam" id="PF09139">
    <property type="entry name" value="Tam41_Mmp37"/>
    <property type="match status" value="1"/>
</dbReference>
<comment type="pathway">
    <text evidence="4">Lipid metabolism.</text>
</comment>
<evidence type="ECO:0000256" key="7">
    <source>
        <dbReference type="ARBA" id="ARBA00018337"/>
    </source>
</evidence>
<dbReference type="GO" id="GO:0016024">
    <property type="term" value="P:CDP-diacylglycerol biosynthetic process"/>
    <property type="evidence" value="ECO:0007669"/>
    <property type="project" value="UniProtKB-UniRule"/>
</dbReference>
<keyword evidence="14 20" id="KW-0496">Mitochondrion</keyword>
<protein>
    <recommendedName>
        <fullName evidence="7 20">Phosphatidate cytidylyltransferase, mitochondrial</fullName>
        <ecNumber evidence="6 20">2.7.7.41</ecNumber>
    </recommendedName>
    <alternativeName>
        <fullName evidence="18 20">CDP-diacylglycerol synthase</fullName>
    </alternativeName>
    <alternativeName>
        <fullName evidence="19 20">Mitochondrial translocator assembly and maintenance protein 41 homolog</fullName>
    </alternativeName>
</protein>
<keyword evidence="21" id="KW-1133">Transmembrane helix</keyword>
<dbReference type="GeneID" id="117575273"/>
<keyword evidence="16 20" id="KW-0594">Phospholipid biosynthesis</keyword>
<keyword evidence="11 20" id="KW-0999">Mitochondrion inner membrane</keyword>
<dbReference type="PIRSF" id="PIRSF028840">
    <property type="entry name" value="Mmp37"/>
    <property type="match status" value="1"/>
</dbReference>
<keyword evidence="13 20" id="KW-0443">Lipid metabolism</keyword>
<evidence type="ECO:0000313" key="23">
    <source>
        <dbReference type="RefSeq" id="XP_034115300.2"/>
    </source>
</evidence>
<dbReference type="PANTHER" id="PTHR13619:SF0">
    <property type="entry name" value="PHOSPHATIDATE CYTIDYLYLTRANSFERASE, MITOCHONDRIAL"/>
    <property type="match status" value="1"/>
</dbReference>
<organism evidence="22 23">
    <name type="scientific">Drosophila albomicans</name>
    <name type="common">Fruit fly</name>
    <dbReference type="NCBI Taxonomy" id="7291"/>
    <lineage>
        <taxon>Eukaryota</taxon>
        <taxon>Metazoa</taxon>
        <taxon>Ecdysozoa</taxon>
        <taxon>Arthropoda</taxon>
        <taxon>Hexapoda</taxon>
        <taxon>Insecta</taxon>
        <taxon>Pterygota</taxon>
        <taxon>Neoptera</taxon>
        <taxon>Endopterygota</taxon>
        <taxon>Diptera</taxon>
        <taxon>Brachycera</taxon>
        <taxon>Muscomorpha</taxon>
        <taxon>Ephydroidea</taxon>
        <taxon>Drosophilidae</taxon>
        <taxon>Drosophila</taxon>
    </lineage>
</organism>
<keyword evidence="9 20" id="KW-0808">Transferase</keyword>
<evidence type="ECO:0000256" key="6">
    <source>
        <dbReference type="ARBA" id="ARBA00012487"/>
    </source>
</evidence>
<keyword evidence="12 20" id="KW-0460">Magnesium</keyword>
<proteinExistence type="inferred from homology"/>
<keyword evidence="21" id="KW-0812">Transmembrane</keyword>
<evidence type="ECO:0000256" key="3">
    <source>
        <dbReference type="ARBA" id="ARBA00005119"/>
    </source>
</evidence>
<evidence type="ECO:0000256" key="4">
    <source>
        <dbReference type="ARBA" id="ARBA00005189"/>
    </source>
</evidence>
<feature type="transmembrane region" description="Helical" evidence="21">
    <location>
        <begin position="9"/>
        <end position="27"/>
    </location>
</feature>
<evidence type="ECO:0000256" key="14">
    <source>
        <dbReference type="ARBA" id="ARBA00023128"/>
    </source>
</evidence>
<evidence type="ECO:0000256" key="11">
    <source>
        <dbReference type="ARBA" id="ARBA00022792"/>
    </source>
</evidence>
<dbReference type="AlphaFoldDB" id="A0A6P8XVD1"/>
<evidence type="ECO:0000256" key="10">
    <source>
        <dbReference type="ARBA" id="ARBA00022695"/>
    </source>
</evidence>
<dbReference type="GO" id="GO:0005743">
    <property type="term" value="C:mitochondrial inner membrane"/>
    <property type="evidence" value="ECO:0007669"/>
    <property type="project" value="UniProtKB-SubCell"/>
</dbReference>
<evidence type="ECO:0000256" key="19">
    <source>
        <dbReference type="ARBA" id="ARBA00031502"/>
    </source>
</evidence>
<keyword evidence="10 20" id="KW-0548">Nucleotidyltransferase</keyword>
<keyword evidence="22" id="KW-1185">Reference proteome</keyword>
<evidence type="ECO:0000313" key="22">
    <source>
        <dbReference type="Proteomes" id="UP000515160"/>
    </source>
</evidence>
<comment type="cofactor">
    <cofactor evidence="1 20">
        <name>Mg(2+)</name>
        <dbReference type="ChEBI" id="CHEBI:18420"/>
    </cofactor>
</comment>
<evidence type="ECO:0000256" key="15">
    <source>
        <dbReference type="ARBA" id="ARBA00023136"/>
    </source>
</evidence>
<dbReference type="GO" id="GO:0032049">
    <property type="term" value="P:cardiolipin biosynthetic process"/>
    <property type="evidence" value="ECO:0007669"/>
    <property type="project" value="UniProtKB-UniRule"/>
</dbReference>
<evidence type="ECO:0000256" key="20">
    <source>
        <dbReference type="PIRNR" id="PIRNR028840"/>
    </source>
</evidence>
<comment type="subcellular location">
    <subcellularLocation>
        <location evidence="2 20">Mitochondrion inner membrane</location>
        <topology evidence="2 20">Peripheral membrane protein</topology>
        <orientation evidence="2 20">Matrix side</orientation>
    </subcellularLocation>
</comment>
<sequence>MIQKKQAKYYVYIMVIICQLPALKFIAELSTFGGRQLLHLLRCPTENPQPNIGPNETRTVTRFPIGNVSYMFAYGSGVKQQVGYDQKKSTNNVIDLIFCVRDSLGFHAENVYRHASHYSAMRFMGPNLLARYQDDLGARVYFNTLVPLQDLGITIKYGVVHEDNLVDDLINWRYLYLAGRLQKPVTGLVNLSDNPRLQSAIDRNLLSACETALLLLPEKFTAYQLFHAIAGLSYKGDFRMIFGENKQKVHNIVAPQMADFFALYQPTMKQLAEYVAVNMHGEEPGSLKPSITFEQDKSRAATRFHLRHLPQELRRRLQKNAACRGDYCEVVEHLCITPLLPKIVQVSVNDIVWRSSISQSIKNIATAGIFKSLQYSYRKAKKTFA</sequence>
<dbReference type="PANTHER" id="PTHR13619">
    <property type="entry name" value="PHOSPHATIDATE CYTIDYLYLTRANSFERASE, MITOCHONDRIAL"/>
    <property type="match status" value="1"/>
</dbReference>